<feature type="transmembrane region" description="Helical" evidence="11">
    <location>
        <begin position="20"/>
        <end position="41"/>
    </location>
</feature>
<evidence type="ECO:0000256" key="10">
    <source>
        <dbReference type="ARBA" id="ARBA00023180"/>
    </source>
</evidence>
<dbReference type="InterPro" id="IPR038578">
    <property type="entry name" value="GT29-like_sf"/>
</dbReference>
<dbReference type="Proteomes" id="UP000694865">
    <property type="component" value="Unplaced"/>
</dbReference>
<keyword evidence="9 11" id="KW-0472">Membrane</keyword>
<dbReference type="InterPro" id="IPR001675">
    <property type="entry name" value="Glyco_trans_29"/>
</dbReference>
<proteinExistence type="inferred from homology"/>
<evidence type="ECO:0000256" key="1">
    <source>
        <dbReference type="ARBA" id="ARBA00004323"/>
    </source>
</evidence>
<dbReference type="PANTHER" id="PTHR11987">
    <property type="entry name" value="ALPHA-2,8-SIALYLTRANSFERASE"/>
    <property type="match status" value="1"/>
</dbReference>
<dbReference type="RefSeq" id="XP_006817391.1">
    <property type="nucleotide sequence ID" value="XM_006817328.1"/>
</dbReference>
<dbReference type="PANTHER" id="PTHR11987:SF53">
    <property type="entry name" value="ALPHA-2,8-SIALYLTRANSFERASE 8F-LIKE"/>
    <property type="match status" value="1"/>
</dbReference>
<keyword evidence="5 11" id="KW-0812">Transmembrane</keyword>
<evidence type="ECO:0000256" key="4">
    <source>
        <dbReference type="ARBA" id="ARBA00022679"/>
    </source>
</evidence>
<keyword evidence="10" id="KW-0325">Glycoprotein</keyword>
<evidence type="ECO:0000256" key="5">
    <source>
        <dbReference type="ARBA" id="ARBA00022692"/>
    </source>
</evidence>
<comment type="subcellular location">
    <subcellularLocation>
        <location evidence="1">Golgi apparatus membrane</location>
        <topology evidence="1">Single-pass type II membrane protein</topology>
    </subcellularLocation>
</comment>
<keyword evidence="12" id="KW-1185">Reference proteome</keyword>
<evidence type="ECO:0000256" key="7">
    <source>
        <dbReference type="ARBA" id="ARBA00022989"/>
    </source>
</evidence>
<dbReference type="Gene3D" id="3.90.1480.20">
    <property type="entry name" value="Glycosyl transferase family 29"/>
    <property type="match status" value="2"/>
</dbReference>
<evidence type="ECO:0000256" key="8">
    <source>
        <dbReference type="ARBA" id="ARBA00023034"/>
    </source>
</evidence>
<keyword evidence="7 11" id="KW-1133">Transmembrane helix</keyword>
<evidence type="ECO:0000313" key="12">
    <source>
        <dbReference type="Proteomes" id="UP000694865"/>
    </source>
</evidence>
<evidence type="ECO:0000256" key="2">
    <source>
        <dbReference type="ARBA" id="ARBA00006003"/>
    </source>
</evidence>
<organism evidence="12 13">
    <name type="scientific">Saccoglossus kowalevskii</name>
    <name type="common">Acorn worm</name>
    <dbReference type="NCBI Taxonomy" id="10224"/>
    <lineage>
        <taxon>Eukaryota</taxon>
        <taxon>Metazoa</taxon>
        <taxon>Hemichordata</taxon>
        <taxon>Enteropneusta</taxon>
        <taxon>Harrimaniidae</taxon>
        <taxon>Saccoglossus</taxon>
    </lineage>
</organism>
<evidence type="ECO:0000313" key="13">
    <source>
        <dbReference type="RefSeq" id="XP_006817391.1"/>
    </source>
</evidence>
<evidence type="ECO:0000256" key="6">
    <source>
        <dbReference type="ARBA" id="ARBA00022968"/>
    </source>
</evidence>
<keyword evidence="6" id="KW-0735">Signal-anchor</keyword>
<dbReference type="InterPro" id="IPR050943">
    <property type="entry name" value="Glycosyltr_29_Sialyltrsf"/>
</dbReference>
<keyword evidence="8" id="KW-0333">Golgi apparatus</keyword>
<reference evidence="13" key="1">
    <citation type="submission" date="2025-08" db="UniProtKB">
        <authorList>
            <consortium name="RefSeq"/>
        </authorList>
    </citation>
    <scope>IDENTIFICATION</scope>
    <source>
        <tissue evidence="13">Testes</tissue>
    </source>
</reference>
<comment type="similarity">
    <text evidence="2">Belongs to the glycosyltransferase 29 family.</text>
</comment>
<dbReference type="GeneID" id="100373622"/>
<evidence type="ECO:0000256" key="3">
    <source>
        <dbReference type="ARBA" id="ARBA00022676"/>
    </source>
</evidence>
<gene>
    <name evidence="13" type="primary">LOC100373622</name>
</gene>
<keyword evidence="3" id="KW-0328">Glycosyltransferase</keyword>
<dbReference type="Pfam" id="PF00777">
    <property type="entry name" value="Glyco_transf_29"/>
    <property type="match status" value="2"/>
</dbReference>
<sequence length="467" mass="53904">MARGKRRKQLVRDTMFQSLLSWLAFAFMFSTMVVVFSHAYIIPIGLQVLSNGNQVQRKVVAVKKQAPIFPDLNLNTTFSTLKYWKRNTTTRNEIMYGTNHMNGSYFIFTQRNSEIGRLYYNTFLDSPVPIDYHKQRLLPEVTPFSRAIRSCAVIGNGGILRRSRCGGQIDEHDFVMRSNLQPIEKYKQDAGSKANLTTINPSLIKTRNKFNENANGSYFILTKKNSPLRTKFYNTFNEETLTINKYRQVSPFSHTYRTCSVVGNVGILNGSECGRRIDSSQFVMRTNIQAILQFQHDAGRRSNLTTMNPDCWERFGLLTSKRNKSIMFLNATKEYEGYMMWVPNSPRIPNQFAFTTHELLRESTNLTLLIANAKYFEHIQQLWKLKKPLSPGMMLVAMAISLCDELHLYGFWPFTVVDANGLHLHNDNSDDKYWSAFHSFSDYSAEFRLLASLHKQGLFKLHVDKCS</sequence>
<evidence type="ECO:0000256" key="11">
    <source>
        <dbReference type="SAM" id="Phobius"/>
    </source>
</evidence>
<keyword evidence="4" id="KW-0808">Transferase</keyword>
<accession>A0ABM0MBK0</accession>
<name>A0ABM0MBK0_SACKO</name>
<protein>
    <submittedName>
        <fullName evidence="13">Sia-alpha-2,3-Gal-beta-1,4-GlcNAc-R:alpha 2,8-sialyltransferase-like</fullName>
    </submittedName>
</protein>
<dbReference type="CDD" id="cd23963">
    <property type="entry name" value="GT29_ST8SIA"/>
    <property type="match status" value="1"/>
</dbReference>
<evidence type="ECO:0000256" key="9">
    <source>
        <dbReference type="ARBA" id="ARBA00023136"/>
    </source>
</evidence>